<protein>
    <recommendedName>
        <fullName evidence="5">Fructose-1,6-bisphosphatase</fullName>
    </recommendedName>
</protein>
<keyword evidence="2" id="KW-0464">Manganese</keyword>
<dbReference type="GO" id="GO:0006094">
    <property type="term" value="P:gluconeogenesis"/>
    <property type="evidence" value="ECO:0007669"/>
    <property type="project" value="InterPro"/>
</dbReference>
<dbReference type="AlphaFoldDB" id="A0A1L8WQ14"/>
<sequence>MTEIINLEAILQLPKGPELFLSDIHGEFPAFDHILRIGSGNLKEKIKELFKSRLSEAEIK</sequence>
<evidence type="ECO:0000313" key="3">
    <source>
        <dbReference type="EMBL" id="OJG83115.1"/>
    </source>
</evidence>
<proteinExistence type="predicted"/>
<dbReference type="Pfam" id="PF06874">
    <property type="entry name" value="FBPase_2"/>
    <property type="match status" value="1"/>
</dbReference>
<evidence type="ECO:0000256" key="1">
    <source>
        <dbReference type="ARBA" id="ARBA00022801"/>
    </source>
</evidence>
<dbReference type="EMBL" id="JXLB01000005">
    <property type="protein sequence ID" value="OJG83115.1"/>
    <property type="molecule type" value="Genomic_DNA"/>
</dbReference>
<dbReference type="GO" id="GO:0042132">
    <property type="term" value="F:fructose 1,6-bisphosphate 1-phosphatase activity"/>
    <property type="evidence" value="ECO:0007669"/>
    <property type="project" value="InterPro"/>
</dbReference>
<keyword evidence="4" id="KW-1185">Reference proteome</keyword>
<gene>
    <name evidence="3" type="ORF">RV14_GL001810</name>
</gene>
<accession>A0A1L8WQ14</accession>
<evidence type="ECO:0008006" key="5">
    <source>
        <dbReference type="Google" id="ProtNLM"/>
    </source>
</evidence>
<dbReference type="Proteomes" id="UP000182152">
    <property type="component" value="Unassembled WGS sequence"/>
</dbReference>
<keyword evidence="1" id="KW-0378">Hydrolase</keyword>
<name>A0A1L8WQ14_9ENTE</name>
<evidence type="ECO:0000256" key="2">
    <source>
        <dbReference type="ARBA" id="ARBA00023211"/>
    </source>
</evidence>
<dbReference type="InterPro" id="IPR009164">
    <property type="entry name" value="FBPtase_class3"/>
</dbReference>
<comment type="caution">
    <text evidence="3">The sequence shown here is derived from an EMBL/GenBank/DDBJ whole genome shotgun (WGS) entry which is preliminary data.</text>
</comment>
<dbReference type="STRING" id="150033.RV14_GL001810"/>
<evidence type="ECO:0000313" key="4">
    <source>
        <dbReference type="Proteomes" id="UP000182152"/>
    </source>
</evidence>
<organism evidence="3 4">
    <name type="scientific">Enterococcus ratti</name>
    <dbReference type="NCBI Taxonomy" id="150033"/>
    <lineage>
        <taxon>Bacteria</taxon>
        <taxon>Bacillati</taxon>
        <taxon>Bacillota</taxon>
        <taxon>Bacilli</taxon>
        <taxon>Lactobacillales</taxon>
        <taxon>Enterococcaceae</taxon>
        <taxon>Enterococcus</taxon>
    </lineage>
</organism>
<reference evidence="3 4" key="1">
    <citation type="submission" date="2014-12" db="EMBL/GenBank/DDBJ databases">
        <title>Draft genome sequences of 29 type strains of Enterococci.</title>
        <authorList>
            <person name="Zhong Z."/>
            <person name="Sun Z."/>
            <person name="Liu W."/>
            <person name="Zhang W."/>
            <person name="Zhang H."/>
        </authorList>
    </citation>
    <scope>NUCLEOTIDE SEQUENCE [LARGE SCALE GENOMIC DNA]</scope>
    <source>
        <strain evidence="3 4">DSM 15687</strain>
    </source>
</reference>